<gene>
    <name evidence="4" type="ORF">FHS23_001553</name>
</gene>
<dbReference type="InterPro" id="IPR006326">
    <property type="entry name" value="UDPGT_MGT-like"/>
</dbReference>
<dbReference type="Proteomes" id="UP000550714">
    <property type="component" value="Unassembled WGS sequence"/>
</dbReference>
<feature type="domain" description="Erythromycin biosynthesis protein CIII-like C-terminal" evidence="3">
    <location>
        <begin position="245"/>
        <end position="349"/>
    </location>
</feature>
<evidence type="ECO:0000313" key="4">
    <source>
        <dbReference type="EMBL" id="MBB3050558.1"/>
    </source>
</evidence>
<dbReference type="Pfam" id="PF06722">
    <property type="entry name" value="EryCIII-like_C"/>
    <property type="match status" value="1"/>
</dbReference>
<dbReference type="SUPFAM" id="SSF53756">
    <property type="entry name" value="UDP-Glycosyltransferase/glycogen phosphorylase"/>
    <property type="match status" value="1"/>
</dbReference>
<dbReference type="NCBIfam" id="TIGR01426">
    <property type="entry name" value="MGT"/>
    <property type="match status" value="1"/>
</dbReference>
<comment type="similarity">
    <text evidence="1">Belongs to the UDP-glycosyltransferase family.</text>
</comment>
<dbReference type="GO" id="GO:0016758">
    <property type="term" value="F:hexosyltransferase activity"/>
    <property type="evidence" value="ECO:0007669"/>
    <property type="project" value="InterPro"/>
</dbReference>
<evidence type="ECO:0000256" key="2">
    <source>
        <dbReference type="ARBA" id="ARBA00022679"/>
    </source>
</evidence>
<dbReference type="RefSeq" id="WP_183650032.1">
    <property type="nucleotide sequence ID" value="NZ_JACHWU010000001.1"/>
</dbReference>
<evidence type="ECO:0000259" key="3">
    <source>
        <dbReference type="Pfam" id="PF06722"/>
    </source>
</evidence>
<dbReference type="PANTHER" id="PTHR48050:SF13">
    <property type="entry name" value="STEROL 3-BETA-GLUCOSYLTRANSFERASE UGT80A2"/>
    <property type="match status" value="1"/>
</dbReference>
<dbReference type="Gene3D" id="3.40.50.2000">
    <property type="entry name" value="Glycogen Phosphorylase B"/>
    <property type="match status" value="2"/>
</dbReference>
<dbReference type="GO" id="GO:0017000">
    <property type="term" value="P:antibiotic biosynthetic process"/>
    <property type="evidence" value="ECO:0007669"/>
    <property type="project" value="UniProtKB-ARBA"/>
</dbReference>
<keyword evidence="2 4" id="KW-0808">Transferase</keyword>
<reference evidence="4 5" key="1">
    <citation type="submission" date="2020-08" db="EMBL/GenBank/DDBJ databases">
        <title>Genomic Encyclopedia of Type Strains, Phase III (KMG-III): the genomes of soil and plant-associated and newly described type strains.</title>
        <authorList>
            <person name="Whitman W."/>
        </authorList>
    </citation>
    <scope>NUCLEOTIDE SEQUENCE [LARGE SCALE GENOMIC DNA]</scope>
    <source>
        <strain evidence="4 5">CECT 8577</strain>
    </source>
</reference>
<dbReference type="InterPro" id="IPR010610">
    <property type="entry name" value="EryCIII-like_C"/>
</dbReference>
<proteinExistence type="inferred from homology"/>
<organism evidence="4 5">
    <name type="scientific">Prauserella isguenensis</name>
    <dbReference type="NCBI Taxonomy" id="1470180"/>
    <lineage>
        <taxon>Bacteria</taxon>
        <taxon>Bacillati</taxon>
        <taxon>Actinomycetota</taxon>
        <taxon>Actinomycetes</taxon>
        <taxon>Pseudonocardiales</taxon>
        <taxon>Pseudonocardiaceae</taxon>
        <taxon>Prauserella</taxon>
    </lineage>
</organism>
<keyword evidence="5" id="KW-1185">Reference proteome</keyword>
<comment type="caution">
    <text evidence="4">The sequence shown here is derived from an EMBL/GenBank/DDBJ whole genome shotgun (WGS) entry which is preliminary data.</text>
</comment>
<dbReference type="InterPro" id="IPR050426">
    <property type="entry name" value="Glycosyltransferase_28"/>
</dbReference>
<dbReference type="GO" id="GO:0008194">
    <property type="term" value="F:UDP-glycosyltransferase activity"/>
    <property type="evidence" value="ECO:0007669"/>
    <property type="project" value="InterPro"/>
</dbReference>
<name>A0A839RY60_9PSEU</name>
<evidence type="ECO:0000313" key="5">
    <source>
        <dbReference type="Proteomes" id="UP000550714"/>
    </source>
</evidence>
<dbReference type="InterPro" id="IPR002213">
    <property type="entry name" value="UDP_glucos_trans"/>
</dbReference>
<dbReference type="CDD" id="cd03784">
    <property type="entry name" value="GT1_Gtf-like"/>
    <property type="match status" value="1"/>
</dbReference>
<evidence type="ECO:0000256" key="1">
    <source>
        <dbReference type="ARBA" id="ARBA00009995"/>
    </source>
</evidence>
<protein>
    <submittedName>
        <fullName evidence="4">MGT family glycosyltransferase</fullName>
    </submittedName>
</protein>
<dbReference type="AlphaFoldDB" id="A0A839RY60"/>
<accession>A0A839RY60</accession>
<dbReference type="EMBL" id="JACHWU010000001">
    <property type="protein sequence ID" value="MBB3050558.1"/>
    <property type="molecule type" value="Genomic_DNA"/>
</dbReference>
<dbReference type="PANTHER" id="PTHR48050">
    <property type="entry name" value="STEROL 3-BETA-GLUCOSYLTRANSFERASE"/>
    <property type="match status" value="1"/>
</dbReference>
<sequence length="397" mass="41938">MHLVMVGVTAPSHVYPGLGLIAELVARAHRVTYVVGDRLADLVAPTGAEVVTHASIMPAADEHWPEDTGEAMQVFLDDAITALPAVYDIDRPDAVLYDIGGFAGRVAAHRWGVPAVQLSTAYVAWEGMAEEMAEFNAALRASPSGAKYYATLRAWLDENGMDIDADEFTGTPPSCVVLIPRVLQPNADRVADRYVFAGPCVDPARRTGWTPEPGDDRPLVYVALGTSYTQRPDIYRACIDGLAGDYRVVLATGKVDPADLGALPPGVTADRTQPQLDVLEHASVFVSHAGMGSAAESLWFGVPTVLVPQAVDQSANAAMLAAVGSGVQPDEPWDAPTLRAAVDAALGKADRARELRSEVRAGGGIDRAADAVERLCTHADGHERRRGDNGACGTDAG</sequence>